<proteinExistence type="predicted"/>
<accession>A0AB73GSQ4</accession>
<gene>
    <name evidence="1" type="ORF">FHR65_000010</name>
</gene>
<evidence type="ECO:0000313" key="1">
    <source>
        <dbReference type="EMBL" id="MBB5668501.1"/>
    </source>
</evidence>
<dbReference type="Proteomes" id="UP000528595">
    <property type="component" value="Unassembled WGS sequence"/>
</dbReference>
<name>A0AB73GSQ4_9XANT</name>
<dbReference type="RefSeq" id="WP_184576715.1">
    <property type="nucleotide sequence ID" value="NZ_JACIIQ010000001.1"/>
</dbReference>
<dbReference type="AlphaFoldDB" id="A0AB73GSQ4"/>
<dbReference type="EMBL" id="JACIIQ010000001">
    <property type="protein sequence ID" value="MBB5668501.1"/>
    <property type="molecule type" value="Genomic_DNA"/>
</dbReference>
<comment type="caution">
    <text evidence="1">The sequence shown here is derived from an EMBL/GenBank/DDBJ whole genome shotgun (WGS) entry which is preliminary data.</text>
</comment>
<protein>
    <submittedName>
        <fullName evidence="1">Uncharacterized protein</fullName>
    </submittedName>
</protein>
<sequence>MERKIANEIFDVTMVDENGNRTKRSVSQKKAGFTVTIKPASASEKRLGMATRAIHKQRRGLKAIPGEGVFLNPDAKRAKPLT</sequence>
<organism evidence="1">
    <name type="scientific">Xanthomonas arboricola</name>
    <dbReference type="NCBI Taxonomy" id="56448"/>
    <lineage>
        <taxon>Bacteria</taxon>
        <taxon>Pseudomonadati</taxon>
        <taxon>Pseudomonadota</taxon>
        <taxon>Gammaproteobacteria</taxon>
        <taxon>Lysobacterales</taxon>
        <taxon>Lysobacteraceae</taxon>
        <taxon>Xanthomonas</taxon>
    </lineage>
</organism>
<reference evidence="1" key="1">
    <citation type="submission" date="2020-08" db="EMBL/GenBank/DDBJ databases">
        <title>Studying the diversity of plant-associated saprophytic bacteria and their role in host health and plant-pathogen interactions.</title>
        <authorList>
            <person name="Potnis N."/>
        </authorList>
    </citation>
    <scope>NUCLEOTIDE SEQUENCE</scope>
    <source>
        <strain evidence="1">F21</strain>
    </source>
</reference>